<comment type="similarity">
    <text evidence="1">Belongs to the iron/ascorbate-dependent oxidoreductase family.</text>
</comment>
<feature type="domain" description="Fe2OG dioxygenase" evidence="3">
    <location>
        <begin position="177"/>
        <end position="277"/>
    </location>
</feature>
<dbReference type="Proteomes" id="UP000799770">
    <property type="component" value="Unassembled WGS sequence"/>
</dbReference>
<dbReference type="AlphaFoldDB" id="A0A6A5ZCQ6"/>
<sequence>MSDSESHSGSDGPSIGDQTTALIANALADFVTTSSSFACGGTLAVQLPEPTAKDQTNQDDASPPHKRQKPQQQLGEEQTTNEESVTGPITIRWDSGDSTKRITLPLDEQDDAAVADLVADTQPATFGLEGKDVYDESYRKATKLDPNSFSTDFCPYELGIVDVVAQALLPNKTGQDNYQGVRAELYKLNVYKAPSGFFKAHVDTPRSEKQIGSLVVCLPCDHEGGQLVVRHRAKSMKFDWSKARDSIQWAAFYSDCEHEVLEVSSGHRITLTYNLYVTRGVGDLAGDCPALDVQTLPLYREVKRALANPDFMAEGGYLGKHCSHAYAHGTWAGASALPATLKGTDMTVYEVFRSLGVKVHIRRVLDPPEDDYGYDSDNSADRGYTYVGKVGHPFCSSVEVGEGETIRDAYNDWSDGLWKITWLNWASVNGGEDLAFAHVVHGNQAEIEFTYSRCALIFDVAPYKNRLKVSASAIGMRS</sequence>
<dbReference type="Pfam" id="PF13640">
    <property type="entry name" value="2OG-FeII_Oxy_3"/>
    <property type="match status" value="1"/>
</dbReference>
<protein>
    <recommendedName>
        <fullName evidence="3">Fe2OG dioxygenase domain-containing protein</fullName>
    </recommendedName>
</protein>
<evidence type="ECO:0000256" key="1">
    <source>
        <dbReference type="RuleBase" id="RU003682"/>
    </source>
</evidence>
<proteinExistence type="inferred from homology"/>
<evidence type="ECO:0000259" key="3">
    <source>
        <dbReference type="PROSITE" id="PS51471"/>
    </source>
</evidence>
<gene>
    <name evidence="4" type="ORF">BDV96DRAFT_490085</name>
</gene>
<dbReference type="InterPro" id="IPR005123">
    <property type="entry name" value="Oxoglu/Fe-dep_dioxygenase_dom"/>
</dbReference>
<dbReference type="Gene3D" id="2.60.120.620">
    <property type="entry name" value="q2cbj1_9rhob like domain"/>
    <property type="match status" value="1"/>
</dbReference>
<accession>A0A6A5ZCQ6</accession>
<reference evidence="4" key="1">
    <citation type="journal article" date="2020" name="Stud. Mycol.">
        <title>101 Dothideomycetes genomes: a test case for predicting lifestyles and emergence of pathogens.</title>
        <authorList>
            <person name="Haridas S."/>
            <person name="Albert R."/>
            <person name="Binder M."/>
            <person name="Bloem J."/>
            <person name="Labutti K."/>
            <person name="Salamov A."/>
            <person name="Andreopoulos B."/>
            <person name="Baker S."/>
            <person name="Barry K."/>
            <person name="Bills G."/>
            <person name="Bluhm B."/>
            <person name="Cannon C."/>
            <person name="Castanera R."/>
            <person name="Culley D."/>
            <person name="Daum C."/>
            <person name="Ezra D."/>
            <person name="Gonzalez J."/>
            <person name="Henrissat B."/>
            <person name="Kuo A."/>
            <person name="Liang C."/>
            <person name="Lipzen A."/>
            <person name="Lutzoni F."/>
            <person name="Magnuson J."/>
            <person name="Mondo S."/>
            <person name="Nolan M."/>
            <person name="Ohm R."/>
            <person name="Pangilinan J."/>
            <person name="Park H.-J."/>
            <person name="Ramirez L."/>
            <person name="Alfaro M."/>
            <person name="Sun H."/>
            <person name="Tritt A."/>
            <person name="Yoshinaga Y."/>
            <person name="Zwiers L.-H."/>
            <person name="Turgeon B."/>
            <person name="Goodwin S."/>
            <person name="Spatafora J."/>
            <person name="Crous P."/>
            <person name="Grigoriev I."/>
        </authorList>
    </citation>
    <scope>NUCLEOTIDE SEQUENCE</scope>
    <source>
        <strain evidence="4">CBS 627.86</strain>
    </source>
</reference>
<dbReference type="PROSITE" id="PS51471">
    <property type="entry name" value="FE2OG_OXY"/>
    <property type="match status" value="1"/>
</dbReference>
<feature type="region of interest" description="Disordered" evidence="2">
    <location>
        <begin position="48"/>
        <end position="89"/>
    </location>
</feature>
<name>A0A6A5ZCQ6_9PLEO</name>
<keyword evidence="1" id="KW-0479">Metal-binding</keyword>
<evidence type="ECO:0000256" key="2">
    <source>
        <dbReference type="SAM" id="MobiDB-lite"/>
    </source>
</evidence>
<evidence type="ECO:0000313" key="4">
    <source>
        <dbReference type="EMBL" id="KAF2117252.1"/>
    </source>
</evidence>
<dbReference type="OrthoDB" id="27483at2759"/>
<dbReference type="InterPro" id="IPR044862">
    <property type="entry name" value="Pro_4_hyd_alph_FE2OG_OXY"/>
</dbReference>
<keyword evidence="1" id="KW-0560">Oxidoreductase</keyword>
<evidence type="ECO:0000313" key="5">
    <source>
        <dbReference type="Proteomes" id="UP000799770"/>
    </source>
</evidence>
<dbReference type="PANTHER" id="PTHR33099:SF7">
    <property type="entry name" value="MYND-TYPE DOMAIN-CONTAINING PROTEIN"/>
    <property type="match status" value="1"/>
</dbReference>
<dbReference type="PANTHER" id="PTHR33099">
    <property type="entry name" value="FE2OG DIOXYGENASE DOMAIN-CONTAINING PROTEIN"/>
    <property type="match status" value="1"/>
</dbReference>
<organism evidence="4 5">
    <name type="scientific">Lophiotrema nucula</name>
    <dbReference type="NCBI Taxonomy" id="690887"/>
    <lineage>
        <taxon>Eukaryota</taxon>
        <taxon>Fungi</taxon>
        <taxon>Dikarya</taxon>
        <taxon>Ascomycota</taxon>
        <taxon>Pezizomycotina</taxon>
        <taxon>Dothideomycetes</taxon>
        <taxon>Pleosporomycetidae</taxon>
        <taxon>Pleosporales</taxon>
        <taxon>Lophiotremataceae</taxon>
        <taxon>Lophiotrema</taxon>
    </lineage>
</organism>
<dbReference type="GO" id="GO:0046872">
    <property type="term" value="F:metal ion binding"/>
    <property type="evidence" value="ECO:0007669"/>
    <property type="project" value="UniProtKB-KW"/>
</dbReference>
<keyword evidence="1" id="KW-0408">Iron</keyword>
<feature type="compositionally biased region" description="Polar residues" evidence="2">
    <location>
        <begin position="70"/>
        <end position="84"/>
    </location>
</feature>
<dbReference type="GO" id="GO:0016491">
    <property type="term" value="F:oxidoreductase activity"/>
    <property type="evidence" value="ECO:0007669"/>
    <property type="project" value="UniProtKB-KW"/>
</dbReference>
<dbReference type="EMBL" id="ML977319">
    <property type="protein sequence ID" value="KAF2117252.1"/>
    <property type="molecule type" value="Genomic_DNA"/>
</dbReference>
<keyword evidence="5" id="KW-1185">Reference proteome</keyword>